<evidence type="ECO:0000313" key="2">
    <source>
        <dbReference type="Proteomes" id="UP000249526"/>
    </source>
</evidence>
<keyword evidence="2" id="KW-1185">Reference proteome</keyword>
<dbReference type="EMBL" id="KZ825072">
    <property type="protein sequence ID" value="RAH54515.1"/>
    <property type="molecule type" value="Genomic_DNA"/>
</dbReference>
<dbReference type="SUPFAM" id="SSF48403">
    <property type="entry name" value="Ankyrin repeat"/>
    <property type="match status" value="1"/>
</dbReference>
<organism evidence="1 2">
    <name type="scientific">Aspergillus piperis CBS 112811</name>
    <dbReference type="NCBI Taxonomy" id="1448313"/>
    <lineage>
        <taxon>Eukaryota</taxon>
        <taxon>Fungi</taxon>
        <taxon>Dikarya</taxon>
        <taxon>Ascomycota</taxon>
        <taxon>Pezizomycotina</taxon>
        <taxon>Eurotiomycetes</taxon>
        <taxon>Eurotiomycetidae</taxon>
        <taxon>Eurotiales</taxon>
        <taxon>Aspergillaceae</taxon>
        <taxon>Aspergillus</taxon>
        <taxon>Aspergillus subgen. Circumdati</taxon>
    </lineage>
</organism>
<protein>
    <recommendedName>
        <fullName evidence="3">Ankyrin</fullName>
    </recommendedName>
</protein>
<reference evidence="1 2" key="1">
    <citation type="submission" date="2018-02" db="EMBL/GenBank/DDBJ databases">
        <title>The genomes of Aspergillus section Nigri reveals drivers in fungal speciation.</title>
        <authorList>
            <consortium name="DOE Joint Genome Institute"/>
            <person name="Vesth T.C."/>
            <person name="Nybo J."/>
            <person name="Theobald S."/>
            <person name="Brandl J."/>
            <person name="Frisvad J.C."/>
            <person name="Nielsen K.F."/>
            <person name="Lyhne E.K."/>
            <person name="Kogle M.E."/>
            <person name="Kuo A."/>
            <person name="Riley R."/>
            <person name="Clum A."/>
            <person name="Nolan M."/>
            <person name="Lipzen A."/>
            <person name="Salamov A."/>
            <person name="Henrissat B."/>
            <person name="Wiebenga A."/>
            <person name="De vries R.P."/>
            <person name="Grigoriev I.V."/>
            <person name="Mortensen U.H."/>
            <person name="Andersen M.R."/>
            <person name="Baker S.E."/>
        </authorList>
    </citation>
    <scope>NUCLEOTIDE SEQUENCE [LARGE SCALE GENOMIC DNA]</scope>
    <source>
        <strain evidence="1 2">CBS 112811</strain>
    </source>
</reference>
<accession>A0A8G1VJA9</accession>
<dbReference type="RefSeq" id="XP_025512437.1">
    <property type="nucleotide sequence ID" value="XM_025664132.1"/>
</dbReference>
<dbReference type="GeneID" id="37167534"/>
<dbReference type="Gene3D" id="1.25.40.20">
    <property type="entry name" value="Ankyrin repeat-containing domain"/>
    <property type="match status" value="1"/>
</dbReference>
<sequence length="248" mass="27198">MSKRGSIHSYLHPSIEHLPLQNSPVCYVAKPIESRFWTHMSTAVWGASRSTRGLGARVLAVAALFIAKVKGGVAVKGSSLADKAEGQKNGGELKLHLQGWNSMIKPGLTCLGCCICGDHAMLRGKRAPVHIDEDERHLLITKRPALEYKPLKGRLLRMDRMRPLHYACKDGHKEVAKILKADLDAESATGHMPLCHFSINNELETAKKLSAEACLGHLCGTDADREQCRCMDKHCANAFLSDVSVDIL</sequence>
<dbReference type="Proteomes" id="UP000249526">
    <property type="component" value="Unassembled WGS sequence"/>
</dbReference>
<name>A0A8G1VJA9_9EURO</name>
<gene>
    <name evidence="1" type="ORF">BO85DRAFT_500558</name>
</gene>
<dbReference type="AlphaFoldDB" id="A0A8G1VJA9"/>
<evidence type="ECO:0000313" key="1">
    <source>
        <dbReference type="EMBL" id="RAH54515.1"/>
    </source>
</evidence>
<dbReference type="InterPro" id="IPR036770">
    <property type="entry name" value="Ankyrin_rpt-contain_sf"/>
</dbReference>
<evidence type="ECO:0008006" key="3">
    <source>
        <dbReference type="Google" id="ProtNLM"/>
    </source>
</evidence>
<proteinExistence type="predicted"/>